<dbReference type="PANTHER" id="PTHR42648">
    <property type="entry name" value="TRANSPOSASE, PUTATIVE-RELATED"/>
    <property type="match status" value="1"/>
</dbReference>
<protein>
    <recommendedName>
        <fullName evidence="3">Integrase catalytic domain-containing protein</fullName>
    </recommendedName>
</protein>
<dbReference type="GO" id="GO:0006508">
    <property type="term" value="P:proteolysis"/>
    <property type="evidence" value="ECO:0007669"/>
    <property type="project" value="UniProtKB-KW"/>
</dbReference>
<keyword evidence="5" id="KW-1185">Reference proteome</keyword>
<dbReference type="GO" id="GO:0015074">
    <property type="term" value="P:DNA integration"/>
    <property type="evidence" value="ECO:0007669"/>
    <property type="project" value="InterPro"/>
</dbReference>
<feature type="chain" id="PRO_5043595802" description="Integrase catalytic domain-containing protein" evidence="2">
    <location>
        <begin position="17"/>
        <end position="292"/>
    </location>
</feature>
<reference evidence="4 5" key="1">
    <citation type="submission" date="2024-01" db="EMBL/GenBank/DDBJ databases">
        <title>The complete chloroplast genome sequence of Lithospermum erythrorhizon: insights into the phylogenetic relationship among Boraginaceae species and the maternal lineages of purple gromwells.</title>
        <authorList>
            <person name="Okada T."/>
            <person name="Watanabe K."/>
        </authorList>
    </citation>
    <scope>NUCLEOTIDE SEQUENCE [LARGE SCALE GENOMIC DNA]</scope>
</reference>
<evidence type="ECO:0000256" key="2">
    <source>
        <dbReference type="SAM" id="SignalP"/>
    </source>
</evidence>
<dbReference type="InterPro" id="IPR001584">
    <property type="entry name" value="Integrase_cat-core"/>
</dbReference>
<sequence>MCGSWILEHLITFVLGGIDFSIYEQLDGGNISMANSSICKVVGIGSIKIRTHDGRFYTLNEVRHVPHMIKNLISLNLLDKKGFSFNGEGGVIHVCKGSNVILKGAKRDTFYFLEGAMLLDSAVVAFFEVDQEDMTKLWHTRLRHMSERGIQILAKDDLLCGHKINYLGFYEHCIFGKLHRNKFPKAIHRTKETLDYTQVVGILQCVESSGSHRYFMSLIDDYSRMTWVFIMKQKSDAFKHFKQWKKLVENQTGKKVKWLRTDNGLEFCSSEFDEFCKMDGIAIHHTVRNTLQ</sequence>
<evidence type="ECO:0000313" key="4">
    <source>
        <dbReference type="EMBL" id="GAA0168010.1"/>
    </source>
</evidence>
<dbReference type="InterPro" id="IPR036397">
    <property type="entry name" value="RNaseH_sf"/>
</dbReference>
<dbReference type="PANTHER" id="PTHR42648:SF28">
    <property type="entry name" value="TRANSPOSON-ENCODED PROTEIN WITH RIBONUCLEASE H-LIKE AND RETROVIRUS ZINC FINGER-LIKE DOMAINS"/>
    <property type="match status" value="1"/>
</dbReference>
<dbReference type="GO" id="GO:0003676">
    <property type="term" value="F:nucleic acid binding"/>
    <property type="evidence" value="ECO:0007669"/>
    <property type="project" value="InterPro"/>
</dbReference>
<dbReference type="InterPro" id="IPR012337">
    <property type="entry name" value="RNaseH-like_sf"/>
</dbReference>
<dbReference type="InterPro" id="IPR054722">
    <property type="entry name" value="PolX-like_BBD"/>
</dbReference>
<dbReference type="GO" id="GO:0008233">
    <property type="term" value="F:peptidase activity"/>
    <property type="evidence" value="ECO:0007669"/>
    <property type="project" value="UniProtKB-KW"/>
</dbReference>
<accession>A0AAV3QVD8</accession>
<dbReference type="Proteomes" id="UP001454036">
    <property type="component" value="Unassembled WGS sequence"/>
</dbReference>
<dbReference type="InterPro" id="IPR025724">
    <property type="entry name" value="GAG-pre-integrase_dom"/>
</dbReference>
<name>A0AAV3QVD8_LITER</name>
<keyword evidence="1" id="KW-0378">Hydrolase</keyword>
<dbReference type="EMBL" id="BAABME010006314">
    <property type="protein sequence ID" value="GAA0168010.1"/>
    <property type="molecule type" value="Genomic_DNA"/>
</dbReference>
<dbReference type="Pfam" id="PF13976">
    <property type="entry name" value="gag_pre-integrs"/>
    <property type="match status" value="1"/>
</dbReference>
<organism evidence="4 5">
    <name type="scientific">Lithospermum erythrorhizon</name>
    <name type="common">Purple gromwell</name>
    <name type="synonym">Lithospermum officinale var. erythrorhizon</name>
    <dbReference type="NCBI Taxonomy" id="34254"/>
    <lineage>
        <taxon>Eukaryota</taxon>
        <taxon>Viridiplantae</taxon>
        <taxon>Streptophyta</taxon>
        <taxon>Embryophyta</taxon>
        <taxon>Tracheophyta</taxon>
        <taxon>Spermatophyta</taxon>
        <taxon>Magnoliopsida</taxon>
        <taxon>eudicotyledons</taxon>
        <taxon>Gunneridae</taxon>
        <taxon>Pentapetalae</taxon>
        <taxon>asterids</taxon>
        <taxon>lamiids</taxon>
        <taxon>Boraginales</taxon>
        <taxon>Boraginaceae</taxon>
        <taxon>Boraginoideae</taxon>
        <taxon>Lithospermeae</taxon>
        <taxon>Lithospermum</taxon>
    </lineage>
</organism>
<evidence type="ECO:0000313" key="5">
    <source>
        <dbReference type="Proteomes" id="UP001454036"/>
    </source>
</evidence>
<evidence type="ECO:0000259" key="3">
    <source>
        <dbReference type="PROSITE" id="PS50994"/>
    </source>
</evidence>
<keyword evidence="1" id="KW-0645">Protease</keyword>
<feature type="domain" description="Integrase catalytic" evidence="3">
    <location>
        <begin position="180"/>
        <end position="292"/>
    </location>
</feature>
<proteinExistence type="predicted"/>
<feature type="signal peptide" evidence="2">
    <location>
        <begin position="1"/>
        <end position="16"/>
    </location>
</feature>
<dbReference type="SUPFAM" id="SSF53098">
    <property type="entry name" value="Ribonuclease H-like"/>
    <property type="match status" value="1"/>
</dbReference>
<dbReference type="Pfam" id="PF22936">
    <property type="entry name" value="Pol_BBD"/>
    <property type="match status" value="1"/>
</dbReference>
<comment type="caution">
    <text evidence="4">The sequence shown here is derived from an EMBL/GenBank/DDBJ whole genome shotgun (WGS) entry which is preliminary data.</text>
</comment>
<gene>
    <name evidence="4" type="ORF">LIER_22828</name>
</gene>
<dbReference type="Gene3D" id="3.30.420.10">
    <property type="entry name" value="Ribonuclease H-like superfamily/Ribonuclease H"/>
    <property type="match status" value="1"/>
</dbReference>
<dbReference type="Pfam" id="PF00665">
    <property type="entry name" value="rve"/>
    <property type="match status" value="1"/>
</dbReference>
<evidence type="ECO:0000256" key="1">
    <source>
        <dbReference type="ARBA" id="ARBA00022670"/>
    </source>
</evidence>
<dbReference type="PROSITE" id="PS50994">
    <property type="entry name" value="INTEGRASE"/>
    <property type="match status" value="1"/>
</dbReference>
<dbReference type="AlphaFoldDB" id="A0AAV3QVD8"/>
<keyword evidence="2" id="KW-0732">Signal</keyword>
<dbReference type="InterPro" id="IPR039537">
    <property type="entry name" value="Retrotran_Ty1/copia-like"/>
</dbReference>